<protein>
    <submittedName>
        <fullName evidence="1">Uncharacterized protein</fullName>
    </submittedName>
</protein>
<reference evidence="1 2" key="1">
    <citation type="submission" date="2020-04" db="EMBL/GenBank/DDBJ databases">
        <title>MicrobeNet Type strains.</title>
        <authorList>
            <person name="Nicholson A.C."/>
        </authorList>
    </citation>
    <scope>NUCLEOTIDE SEQUENCE [LARGE SCALE GENOMIC DNA]</scope>
    <source>
        <strain evidence="1 2">DSM 44956</strain>
    </source>
</reference>
<gene>
    <name evidence="1" type="ORF">HGB38_09950</name>
</gene>
<name>A0A7X6L2A1_9NOCA</name>
<organism evidence="1 2">
    <name type="scientific">Nocardia gamkensis</name>
    <dbReference type="NCBI Taxonomy" id="352869"/>
    <lineage>
        <taxon>Bacteria</taxon>
        <taxon>Bacillati</taxon>
        <taxon>Actinomycetota</taxon>
        <taxon>Actinomycetes</taxon>
        <taxon>Mycobacteriales</taxon>
        <taxon>Nocardiaceae</taxon>
        <taxon>Nocardia</taxon>
    </lineage>
</organism>
<evidence type="ECO:0000313" key="2">
    <source>
        <dbReference type="Proteomes" id="UP000540698"/>
    </source>
</evidence>
<sequence length="139" mass="14917">MSDRHPVHGTWEVRADGAPFGYHVMQFHPGGTMLQSNPDHGNRATSDSNGMGTWRSAGERVTGAFLEFTVDRTDPAVVRKGIVAFELDVTGDEFTGFATATFYELSGEPVGAPATARLTGRRFDGVAAQRDAVDLSTTV</sequence>
<dbReference type="RefSeq" id="WP_062976311.1">
    <property type="nucleotide sequence ID" value="NZ_JAAXOS010000004.1"/>
</dbReference>
<evidence type="ECO:0000313" key="1">
    <source>
        <dbReference type="EMBL" id="NKY26541.1"/>
    </source>
</evidence>
<dbReference type="Proteomes" id="UP000540698">
    <property type="component" value="Unassembled WGS sequence"/>
</dbReference>
<dbReference type="EMBL" id="JAAXOS010000004">
    <property type="protein sequence ID" value="NKY26541.1"/>
    <property type="molecule type" value="Genomic_DNA"/>
</dbReference>
<dbReference type="AlphaFoldDB" id="A0A7X6L2A1"/>
<keyword evidence="2" id="KW-1185">Reference proteome</keyword>
<proteinExistence type="predicted"/>
<comment type="caution">
    <text evidence="1">The sequence shown here is derived from an EMBL/GenBank/DDBJ whole genome shotgun (WGS) entry which is preliminary data.</text>
</comment>
<accession>A0A7X6L2A1</accession>